<sequence>MDLPPSCFHASLEEKWYEEEEPEEIQTVLELVPPAYHQYFDVFSNVKKDKLPLHHTCDYHIELEGSLPSVAVIYSLSNHESEKLLDYISENLEKVFIRSCSSSTGAPVLL</sequence>
<comment type="caution">
    <text evidence="1">The sequence shown here is derived from an EMBL/GenBank/DDBJ whole genome shotgun (WGS) entry which is preliminary data.</text>
</comment>
<evidence type="ECO:0000313" key="1">
    <source>
        <dbReference type="EMBL" id="MBW0463421.1"/>
    </source>
</evidence>
<dbReference type="EMBL" id="AVOT02000549">
    <property type="protein sequence ID" value="MBW0463421.1"/>
    <property type="molecule type" value="Genomic_DNA"/>
</dbReference>
<dbReference type="InterPro" id="IPR043502">
    <property type="entry name" value="DNA/RNA_pol_sf"/>
</dbReference>
<reference evidence="1" key="1">
    <citation type="submission" date="2021-03" db="EMBL/GenBank/DDBJ databases">
        <title>Draft genome sequence of rust myrtle Austropuccinia psidii MF-1, a brazilian biotype.</title>
        <authorList>
            <person name="Quecine M.C."/>
            <person name="Pachon D.M.R."/>
            <person name="Bonatelli M.L."/>
            <person name="Correr F.H."/>
            <person name="Franceschini L.M."/>
            <person name="Leite T.F."/>
            <person name="Margarido G.R.A."/>
            <person name="Almeida C.A."/>
            <person name="Ferrarezi J.A."/>
            <person name="Labate C.A."/>
        </authorList>
    </citation>
    <scope>NUCLEOTIDE SEQUENCE</scope>
    <source>
        <strain evidence="1">MF-1</strain>
    </source>
</reference>
<keyword evidence="2" id="KW-1185">Reference proteome</keyword>
<accession>A0A9Q3GDV6</accession>
<dbReference type="Proteomes" id="UP000765509">
    <property type="component" value="Unassembled WGS sequence"/>
</dbReference>
<evidence type="ECO:0000313" key="2">
    <source>
        <dbReference type="Proteomes" id="UP000765509"/>
    </source>
</evidence>
<dbReference type="OrthoDB" id="3262920at2759"/>
<name>A0A9Q3GDV6_9BASI</name>
<dbReference type="AlphaFoldDB" id="A0A9Q3GDV6"/>
<gene>
    <name evidence="1" type="ORF">O181_003136</name>
</gene>
<protein>
    <submittedName>
        <fullName evidence="1">Uncharacterized protein</fullName>
    </submittedName>
</protein>
<proteinExistence type="predicted"/>
<dbReference type="SUPFAM" id="SSF56672">
    <property type="entry name" value="DNA/RNA polymerases"/>
    <property type="match status" value="1"/>
</dbReference>
<organism evidence="1 2">
    <name type="scientific">Austropuccinia psidii MF-1</name>
    <dbReference type="NCBI Taxonomy" id="1389203"/>
    <lineage>
        <taxon>Eukaryota</taxon>
        <taxon>Fungi</taxon>
        <taxon>Dikarya</taxon>
        <taxon>Basidiomycota</taxon>
        <taxon>Pucciniomycotina</taxon>
        <taxon>Pucciniomycetes</taxon>
        <taxon>Pucciniales</taxon>
        <taxon>Sphaerophragmiaceae</taxon>
        <taxon>Austropuccinia</taxon>
    </lineage>
</organism>